<organism evidence="3 4">
    <name type="scientific">Thioploca ingrica</name>
    <dbReference type="NCBI Taxonomy" id="40754"/>
    <lineage>
        <taxon>Bacteria</taxon>
        <taxon>Pseudomonadati</taxon>
        <taxon>Pseudomonadota</taxon>
        <taxon>Gammaproteobacteria</taxon>
        <taxon>Thiotrichales</taxon>
        <taxon>Thiotrichaceae</taxon>
        <taxon>Thioploca</taxon>
    </lineage>
</organism>
<dbReference type="InterPro" id="IPR029044">
    <property type="entry name" value="Nucleotide-diphossugar_trans"/>
</dbReference>
<dbReference type="KEGG" id="tig:THII_1702"/>
<evidence type="ECO:0000313" key="3">
    <source>
        <dbReference type="EMBL" id="BAP55999.1"/>
    </source>
</evidence>
<dbReference type="EMBL" id="AP014633">
    <property type="protein sequence ID" value="BAP55999.1"/>
    <property type="molecule type" value="Genomic_DNA"/>
</dbReference>
<evidence type="ECO:0000313" key="4">
    <source>
        <dbReference type="Proteomes" id="UP000031623"/>
    </source>
</evidence>
<dbReference type="SUPFAM" id="SSF53448">
    <property type="entry name" value="Nucleotide-diphospho-sugar transferases"/>
    <property type="match status" value="1"/>
</dbReference>
<accession>A0A090AFX6</accession>
<dbReference type="Gene3D" id="3.90.550.10">
    <property type="entry name" value="Spore Coat Polysaccharide Biosynthesis Protein SpsA, Chain A"/>
    <property type="match status" value="1"/>
</dbReference>
<name>A0A090AFX6_9GAMM</name>
<dbReference type="AlphaFoldDB" id="A0A090AFX6"/>
<evidence type="ECO:0000256" key="1">
    <source>
        <dbReference type="SAM" id="Phobius"/>
    </source>
</evidence>
<keyword evidence="4" id="KW-1185">Reference proteome</keyword>
<feature type="domain" description="Glycosyltransferase 2-like" evidence="2">
    <location>
        <begin position="7"/>
        <end position="114"/>
    </location>
</feature>
<feature type="transmembrane region" description="Helical" evidence="1">
    <location>
        <begin position="284"/>
        <end position="311"/>
    </location>
</feature>
<dbReference type="STRING" id="40754.THII_1702"/>
<keyword evidence="1" id="KW-1133">Transmembrane helix</keyword>
<sequence>MKTITLTIGIPTYNRPQALERRLNEIKKFHNLIDEVVICDNSPQILPSLAQAVQELSKCHYYKNSGNIGGGANFLRVVEHAKSDYVWWRGDDDVISENQIQSVHAYLSTTPRLILLSTNVKAPFIGKGIKTFVENFPVVRTFGWLSAIVLPTQFAQKSLRWGYFGIASGWANVALILGLFREYPDLEFVVVPISLQDGEFRDVDRKEGLRWSLFRTCIKQFPLTAQVLESEQLRKIYLAKWRTTHGFHWIKTMVRFKLGYMPQEKITLATFFPFISIRNLRTTILAIILWIMANIPRLAYQLTFAYIWFYLDDKTKQKLELDFLSGCENYWQVFKALRVNKGYVSTDGFI</sequence>
<protein>
    <recommendedName>
        <fullName evidence="2">Glycosyltransferase 2-like domain-containing protein</fullName>
    </recommendedName>
</protein>
<dbReference type="Proteomes" id="UP000031623">
    <property type="component" value="Chromosome"/>
</dbReference>
<dbReference type="InterPro" id="IPR001173">
    <property type="entry name" value="Glyco_trans_2-like"/>
</dbReference>
<keyword evidence="1" id="KW-0472">Membrane</keyword>
<reference evidence="3 4" key="1">
    <citation type="journal article" date="2014" name="ISME J.">
        <title>Ecophysiology of Thioploca ingrica as revealed by the complete genome sequence supplemented with proteomic evidence.</title>
        <authorList>
            <person name="Kojima H."/>
            <person name="Ogura Y."/>
            <person name="Yamamoto N."/>
            <person name="Togashi T."/>
            <person name="Mori H."/>
            <person name="Watanabe T."/>
            <person name="Nemoto F."/>
            <person name="Kurokawa K."/>
            <person name="Hayashi T."/>
            <person name="Fukui M."/>
        </authorList>
    </citation>
    <scope>NUCLEOTIDE SEQUENCE [LARGE SCALE GENOMIC DNA]</scope>
</reference>
<gene>
    <name evidence="3" type="ORF">THII_1702</name>
</gene>
<dbReference type="Pfam" id="PF00535">
    <property type="entry name" value="Glycos_transf_2"/>
    <property type="match status" value="1"/>
</dbReference>
<evidence type="ECO:0000259" key="2">
    <source>
        <dbReference type="Pfam" id="PF00535"/>
    </source>
</evidence>
<proteinExistence type="predicted"/>
<dbReference type="HOGENOM" id="CLU_792104_0_0_6"/>
<keyword evidence="1" id="KW-0812">Transmembrane</keyword>